<dbReference type="InterPro" id="IPR002059">
    <property type="entry name" value="CSP_DNA-bd"/>
</dbReference>
<proteinExistence type="predicted"/>
<dbReference type="PANTHER" id="PTHR11544">
    <property type="entry name" value="COLD SHOCK DOMAIN CONTAINING PROTEINS"/>
    <property type="match status" value="1"/>
</dbReference>
<keyword evidence="2" id="KW-0963">Cytoplasm</keyword>
<sequence length="75" mass="8635">MNANKTVATKEGTVKFFNRTKGFGFITSNDSEEEIFVHKSNLIDKIRKSDKVTFQIEKSDRGLIATEVRRIKKNK</sequence>
<dbReference type="InterPro" id="IPR050181">
    <property type="entry name" value="Cold_shock_domain"/>
</dbReference>
<dbReference type="SUPFAM" id="SSF50249">
    <property type="entry name" value="Nucleic acid-binding proteins"/>
    <property type="match status" value="1"/>
</dbReference>
<dbReference type="CDD" id="cd04458">
    <property type="entry name" value="CSP_CDS"/>
    <property type="match status" value="1"/>
</dbReference>
<name>A0A1I5AX56_9FLAO</name>
<dbReference type="InterPro" id="IPR012156">
    <property type="entry name" value="Cold_shock_CspA"/>
</dbReference>
<evidence type="ECO:0000313" key="5">
    <source>
        <dbReference type="EMBL" id="SFN67007.1"/>
    </source>
</evidence>
<dbReference type="Proteomes" id="UP000198705">
    <property type="component" value="Unassembled WGS sequence"/>
</dbReference>
<dbReference type="PROSITE" id="PS00352">
    <property type="entry name" value="CSD_1"/>
    <property type="match status" value="1"/>
</dbReference>
<dbReference type="InterPro" id="IPR019844">
    <property type="entry name" value="CSD_CS"/>
</dbReference>
<dbReference type="EMBL" id="FOVN01000002">
    <property type="protein sequence ID" value="SFN67007.1"/>
    <property type="molecule type" value="Genomic_DNA"/>
</dbReference>
<dbReference type="Gene3D" id="2.40.50.140">
    <property type="entry name" value="Nucleic acid-binding proteins"/>
    <property type="match status" value="1"/>
</dbReference>
<evidence type="ECO:0000256" key="1">
    <source>
        <dbReference type="ARBA" id="ARBA00004496"/>
    </source>
</evidence>
<dbReference type="PIRSF" id="PIRSF002599">
    <property type="entry name" value="Cold_shock_A"/>
    <property type="match status" value="1"/>
</dbReference>
<gene>
    <name evidence="5" type="ORF">SAMN04487989_102340</name>
</gene>
<dbReference type="SMART" id="SM00357">
    <property type="entry name" value="CSP"/>
    <property type="match status" value="1"/>
</dbReference>
<dbReference type="InterPro" id="IPR011129">
    <property type="entry name" value="CSD"/>
</dbReference>
<evidence type="ECO:0000313" key="6">
    <source>
        <dbReference type="Proteomes" id="UP000198705"/>
    </source>
</evidence>
<dbReference type="PRINTS" id="PR00050">
    <property type="entry name" value="COLDSHOCK"/>
</dbReference>
<reference evidence="6" key="1">
    <citation type="submission" date="2016-10" db="EMBL/GenBank/DDBJ databases">
        <authorList>
            <person name="Varghese N."/>
            <person name="Submissions S."/>
        </authorList>
    </citation>
    <scope>NUCLEOTIDE SEQUENCE [LARGE SCALE GENOMIC DNA]</scope>
    <source>
        <strain evidence="6">DSM 23925</strain>
    </source>
</reference>
<accession>A0A1I5AX56</accession>
<feature type="domain" description="CSD" evidence="4">
    <location>
        <begin position="9"/>
        <end position="70"/>
    </location>
</feature>
<dbReference type="InterPro" id="IPR012340">
    <property type="entry name" value="NA-bd_OB-fold"/>
</dbReference>
<evidence type="ECO:0000259" key="4">
    <source>
        <dbReference type="PROSITE" id="PS51857"/>
    </source>
</evidence>
<protein>
    <submittedName>
        <fullName evidence="5">Cold-shock DNA-binding protein family</fullName>
    </submittedName>
</protein>
<dbReference type="Pfam" id="PF00313">
    <property type="entry name" value="CSD"/>
    <property type="match status" value="1"/>
</dbReference>
<organism evidence="5 6">
    <name type="scientific">Bizionia echini</name>
    <dbReference type="NCBI Taxonomy" id="649333"/>
    <lineage>
        <taxon>Bacteria</taxon>
        <taxon>Pseudomonadati</taxon>
        <taxon>Bacteroidota</taxon>
        <taxon>Flavobacteriia</taxon>
        <taxon>Flavobacteriales</taxon>
        <taxon>Flavobacteriaceae</taxon>
        <taxon>Bizionia</taxon>
    </lineage>
</organism>
<evidence type="ECO:0000256" key="3">
    <source>
        <dbReference type="RuleBase" id="RU000408"/>
    </source>
</evidence>
<evidence type="ECO:0000256" key="2">
    <source>
        <dbReference type="ARBA" id="ARBA00022490"/>
    </source>
</evidence>
<keyword evidence="6" id="KW-1185">Reference proteome</keyword>
<dbReference type="GO" id="GO:0003677">
    <property type="term" value="F:DNA binding"/>
    <property type="evidence" value="ECO:0007669"/>
    <property type="project" value="UniProtKB-KW"/>
</dbReference>
<dbReference type="STRING" id="649333.SAMN04487989_102340"/>
<dbReference type="AlphaFoldDB" id="A0A1I5AX56"/>
<keyword evidence="5" id="KW-0238">DNA-binding</keyword>
<dbReference type="PROSITE" id="PS51857">
    <property type="entry name" value="CSD_2"/>
    <property type="match status" value="1"/>
</dbReference>
<comment type="subcellular location">
    <subcellularLocation>
        <location evidence="1 3">Cytoplasm</location>
    </subcellularLocation>
</comment>
<dbReference type="GO" id="GO:0005829">
    <property type="term" value="C:cytosol"/>
    <property type="evidence" value="ECO:0007669"/>
    <property type="project" value="UniProtKB-ARBA"/>
</dbReference>